<feature type="signal peptide" evidence="2">
    <location>
        <begin position="1"/>
        <end position="31"/>
    </location>
</feature>
<proteinExistence type="predicted"/>
<feature type="chain" id="PRO_5043732558" evidence="2">
    <location>
        <begin position="32"/>
        <end position="600"/>
    </location>
</feature>
<dbReference type="CDD" id="cd23667">
    <property type="entry name" value="beta-trefoil_Ricin_CqDVP-like"/>
    <property type="match status" value="1"/>
</dbReference>
<dbReference type="AlphaFoldDB" id="A0AAW1DIW5"/>
<sequence length="600" mass="71322">MIHIFRNQQLKLKTLIVLLVIFTILFENVFSQSNDEILENSPRCYSEINTNTNDLKLKFTNIKINADESIRNLENMRQKITESIMHFDQYIQTSQSNNICCMEITTNIQIQIQNIIEKINNNSLNIDEELKSNIINLERNIDKWLRESRSFTNNDLDESMIRRIGNTQCERKQIAQPEELINEIIYAILNTNYEEAVILLNQITNDNDIYVIINEIYKNYIINRFDLLLNFANKIINHSKASIVYDALSNELIKRNDNDNYKYLKLIEIINNHTNDDLTRNESENNLKQLKSKLKQSSIEFLKSLLIFKNTTDIQSGFDLINKIYKIDENLVEEIYNDFLTITKLQNLYNEVYANLMKFIKSVLCDDSKSQELLLEMININIAKIFDDINIDTLVGLCMKYRKIEEMYKNELNLISVIKNREKLKRIVPLSLYNVIFSDRHCIRNVGLDEYLGAGHETNGEIEYYIHDKDRRNVYTRNRNETDIYNEWKVEYTNNNIYTIFNLHFNEYMYAAIGKFVKHRRIIWLWIRGDKDKTGDWILEPYGDYVYIKSALNNEYLYGSCQNCDSNINKWQQRHVYSLWKGNNECADRYCLWSIEGCDR</sequence>
<comment type="caution">
    <text evidence="3">The sequence shown here is derived from an EMBL/GenBank/DDBJ whole genome shotgun (WGS) entry which is preliminary data.</text>
</comment>
<keyword evidence="1" id="KW-0175">Coiled coil</keyword>
<name>A0AAW1DIW5_9HEMI</name>
<dbReference type="Proteomes" id="UP001461498">
    <property type="component" value="Unassembled WGS sequence"/>
</dbReference>
<keyword evidence="2" id="KW-0732">Signal</keyword>
<organism evidence="3 4">
    <name type="scientific">Rhynocoris fuscipes</name>
    <dbReference type="NCBI Taxonomy" id="488301"/>
    <lineage>
        <taxon>Eukaryota</taxon>
        <taxon>Metazoa</taxon>
        <taxon>Ecdysozoa</taxon>
        <taxon>Arthropoda</taxon>
        <taxon>Hexapoda</taxon>
        <taxon>Insecta</taxon>
        <taxon>Pterygota</taxon>
        <taxon>Neoptera</taxon>
        <taxon>Paraneoptera</taxon>
        <taxon>Hemiptera</taxon>
        <taxon>Heteroptera</taxon>
        <taxon>Panheteroptera</taxon>
        <taxon>Cimicomorpha</taxon>
        <taxon>Reduviidae</taxon>
        <taxon>Harpactorinae</taxon>
        <taxon>Harpactorini</taxon>
        <taxon>Rhynocoris</taxon>
    </lineage>
</organism>
<dbReference type="EMBL" id="JAPXFL010000002">
    <property type="protein sequence ID" value="KAK9510158.1"/>
    <property type="molecule type" value="Genomic_DNA"/>
</dbReference>
<keyword evidence="4" id="KW-1185">Reference proteome</keyword>
<feature type="coiled-coil region" evidence="1">
    <location>
        <begin position="127"/>
        <end position="154"/>
    </location>
</feature>
<reference evidence="3 4" key="1">
    <citation type="submission" date="2022-12" db="EMBL/GenBank/DDBJ databases">
        <title>Chromosome-level genome assembly of true bugs.</title>
        <authorList>
            <person name="Ma L."/>
            <person name="Li H."/>
        </authorList>
    </citation>
    <scope>NUCLEOTIDE SEQUENCE [LARGE SCALE GENOMIC DNA]</scope>
    <source>
        <strain evidence="3">Lab_2022b</strain>
    </source>
</reference>
<gene>
    <name evidence="3" type="ORF">O3M35_005000</name>
</gene>
<evidence type="ECO:0000256" key="1">
    <source>
        <dbReference type="SAM" id="Coils"/>
    </source>
</evidence>
<evidence type="ECO:0000313" key="3">
    <source>
        <dbReference type="EMBL" id="KAK9510158.1"/>
    </source>
</evidence>
<accession>A0AAW1DIW5</accession>
<protein>
    <submittedName>
        <fullName evidence="3">Uncharacterized protein</fullName>
    </submittedName>
</protein>
<evidence type="ECO:0000256" key="2">
    <source>
        <dbReference type="SAM" id="SignalP"/>
    </source>
</evidence>
<evidence type="ECO:0000313" key="4">
    <source>
        <dbReference type="Proteomes" id="UP001461498"/>
    </source>
</evidence>